<dbReference type="AlphaFoldDB" id="A0A9P8V1M4"/>
<feature type="active site" evidence="6">
    <location>
        <position position="86"/>
    </location>
</feature>
<dbReference type="InterPro" id="IPR001461">
    <property type="entry name" value="Aspartic_peptidase_A1"/>
</dbReference>
<dbReference type="OrthoDB" id="771136at2759"/>
<reference evidence="11" key="1">
    <citation type="journal article" date="2021" name="Nat. Commun.">
        <title>Genetic determinants of endophytism in the Arabidopsis root mycobiome.</title>
        <authorList>
            <person name="Mesny F."/>
            <person name="Miyauchi S."/>
            <person name="Thiergart T."/>
            <person name="Pickel B."/>
            <person name="Atanasova L."/>
            <person name="Karlsson M."/>
            <person name="Huettel B."/>
            <person name="Barry K.W."/>
            <person name="Haridas S."/>
            <person name="Chen C."/>
            <person name="Bauer D."/>
            <person name="Andreopoulos W."/>
            <person name="Pangilinan J."/>
            <person name="LaButti K."/>
            <person name="Riley R."/>
            <person name="Lipzen A."/>
            <person name="Clum A."/>
            <person name="Drula E."/>
            <person name="Henrissat B."/>
            <person name="Kohler A."/>
            <person name="Grigoriev I.V."/>
            <person name="Martin F.M."/>
            <person name="Hacquard S."/>
        </authorList>
    </citation>
    <scope>NUCLEOTIDE SEQUENCE</scope>
    <source>
        <strain evidence="11">MPI-SDFR-AT-0117</strain>
    </source>
</reference>
<keyword evidence="3 9" id="KW-0732">Signal</keyword>
<keyword evidence="5 7" id="KW-0378">Hydrolase</keyword>
<dbReference type="InterPro" id="IPR033121">
    <property type="entry name" value="PEPTIDASE_A1"/>
</dbReference>
<comment type="similarity">
    <text evidence="1 7">Belongs to the peptidase A1 family.</text>
</comment>
<evidence type="ECO:0000256" key="5">
    <source>
        <dbReference type="ARBA" id="ARBA00022801"/>
    </source>
</evidence>
<gene>
    <name evidence="11" type="ORF">F5X68DRAFT_217285</name>
</gene>
<evidence type="ECO:0000256" key="4">
    <source>
        <dbReference type="ARBA" id="ARBA00022750"/>
    </source>
</evidence>
<dbReference type="InterPro" id="IPR021109">
    <property type="entry name" value="Peptidase_aspartic_dom_sf"/>
</dbReference>
<evidence type="ECO:0000256" key="6">
    <source>
        <dbReference type="PIRSR" id="PIRSR601461-1"/>
    </source>
</evidence>
<feature type="active site" evidence="6">
    <location>
        <position position="283"/>
    </location>
</feature>
<protein>
    <submittedName>
        <fullName evidence="11">Candidapepsin-1</fullName>
    </submittedName>
</protein>
<dbReference type="PROSITE" id="PS51767">
    <property type="entry name" value="PEPTIDASE_A1"/>
    <property type="match status" value="1"/>
</dbReference>
<evidence type="ECO:0000256" key="3">
    <source>
        <dbReference type="ARBA" id="ARBA00022729"/>
    </source>
</evidence>
<comment type="caution">
    <text evidence="11">The sequence shown here is derived from an EMBL/GenBank/DDBJ whole genome shotgun (WGS) entry which is preliminary data.</text>
</comment>
<name>A0A9P8V1M4_9PEZI</name>
<feature type="compositionally biased region" description="Gly residues" evidence="8">
    <location>
        <begin position="415"/>
        <end position="434"/>
    </location>
</feature>
<dbReference type="CDD" id="cd05474">
    <property type="entry name" value="SAP_like"/>
    <property type="match status" value="1"/>
</dbReference>
<dbReference type="PRINTS" id="PR00792">
    <property type="entry name" value="PEPSIN"/>
</dbReference>
<organism evidence="11 12">
    <name type="scientific">Plectosphaerella plurivora</name>
    <dbReference type="NCBI Taxonomy" id="936078"/>
    <lineage>
        <taxon>Eukaryota</taxon>
        <taxon>Fungi</taxon>
        <taxon>Dikarya</taxon>
        <taxon>Ascomycota</taxon>
        <taxon>Pezizomycotina</taxon>
        <taxon>Sordariomycetes</taxon>
        <taxon>Hypocreomycetidae</taxon>
        <taxon>Glomerellales</taxon>
        <taxon>Plectosphaerellaceae</taxon>
        <taxon>Plectosphaerella</taxon>
    </lineage>
</organism>
<dbReference type="InterPro" id="IPR033876">
    <property type="entry name" value="SAP-like"/>
</dbReference>
<dbReference type="EMBL" id="JAGSXJ010000037">
    <property type="protein sequence ID" value="KAH6665841.1"/>
    <property type="molecule type" value="Genomic_DNA"/>
</dbReference>
<evidence type="ECO:0000256" key="9">
    <source>
        <dbReference type="SAM" id="SignalP"/>
    </source>
</evidence>
<dbReference type="GO" id="GO:0006508">
    <property type="term" value="P:proteolysis"/>
    <property type="evidence" value="ECO:0007669"/>
    <property type="project" value="UniProtKB-KW"/>
</dbReference>
<accession>A0A9P8V1M4</accession>
<feature type="signal peptide" evidence="9">
    <location>
        <begin position="1"/>
        <end position="18"/>
    </location>
</feature>
<evidence type="ECO:0000256" key="8">
    <source>
        <dbReference type="SAM" id="MobiDB-lite"/>
    </source>
</evidence>
<dbReference type="InterPro" id="IPR001969">
    <property type="entry name" value="Aspartic_peptidase_AS"/>
</dbReference>
<dbReference type="Proteomes" id="UP000770015">
    <property type="component" value="Unassembled WGS sequence"/>
</dbReference>
<dbReference type="SUPFAM" id="SSF50630">
    <property type="entry name" value="Acid proteases"/>
    <property type="match status" value="1"/>
</dbReference>
<evidence type="ECO:0000256" key="7">
    <source>
        <dbReference type="RuleBase" id="RU000454"/>
    </source>
</evidence>
<keyword evidence="4 7" id="KW-0064">Aspartyl protease</keyword>
<feature type="chain" id="PRO_5040160575" evidence="9">
    <location>
        <begin position="19"/>
        <end position="467"/>
    </location>
</feature>
<evidence type="ECO:0000313" key="12">
    <source>
        <dbReference type="Proteomes" id="UP000770015"/>
    </source>
</evidence>
<evidence type="ECO:0000259" key="10">
    <source>
        <dbReference type="PROSITE" id="PS51767"/>
    </source>
</evidence>
<dbReference type="Gene3D" id="2.40.70.10">
    <property type="entry name" value="Acid Proteases"/>
    <property type="match status" value="2"/>
</dbReference>
<dbReference type="PANTHER" id="PTHR47966">
    <property type="entry name" value="BETA-SITE APP-CLEAVING ENZYME, ISOFORM A-RELATED"/>
    <property type="match status" value="1"/>
</dbReference>
<dbReference type="PANTHER" id="PTHR47966:SF65">
    <property type="entry name" value="ASPARTIC-TYPE ENDOPEPTIDASE"/>
    <property type="match status" value="1"/>
</dbReference>
<keyword evidence="2 7" id="KW-0645">Protease</keyword>
<evidence type="ECO:0000256" key="2">
    <source>
        <dbReference type="ARBA" id="ARBA00022670"/>
    </source>
</evidence>
<proteinExistence type="inferred from homology"/>
<dbReference type="Pfam" id="PF00026">
    <property type="entry name" value="Asp"/>
    <property type="match status" value="1"/>
</dbReference>
<dbReference type="GO" id="GO:0004190">
    <property type="term" value="F:aspartic-type endopeptidase activity"/>
    <property type="evidence" value="ECO:0007669"/>
    <property type="project" value="UniProtKB-KW"/>
</dbReference>
<sequence length="467" mass="49297">MAPFSALFLAASAVGASAFAVARSEGGSANSPISVPLYQDVRIKPVRRLRKRDDDTSAEILNMTSTSYLIELDLGSPAQTVKVALDTGSSELWVNPNCATSGNGAQERICDDHGHYSPSRSDTSQISQTQNTITYGKGEVQLRYVADTIKVPGTDINLDTVIFGYGLDSVDLTTGILGLSFGEGINTPYATVVDELADQNVTKTRAFSIALGKKNEPTGTGVISFGGIDTKKFSGDLHTMPVLGQLYGENISRYWVQLESIGIDIVNGPSQTYSNSSFPVFFDTGATLSYLPESIIQDMARDLNGEYDDQIALYTVPCNAQGTFDFTFDGYTIKVDYEEFIWDAGVDVCVLGADATNDNSYILGDSFLRSVYTVYDLETPALHFAPYANCGSNPQMIPGGKNATTQFSGECAEGATGGGNSGSTGTNSGGGNGGTPNDNGNGAGQLSPSSWVWAVGLVVGAQALPSI</sequence>
<feature type="region of interest" description="Disordered" evidence="8">
    <location>
        <begin position="412"/>
        <end position="445"/>
    </location>
</feature>
<evidence type="ECO:0000256" key="1">
    <source>
        <dbReference type="ARBA" id="ARBA00007447"/>
    </source>
</evidence>
<dbReference type="PROSITE" id="PS00141">
    <property type="entry name" value="ASP_PROTEASE"/>
    <property type="match status" value="1"/>
</dbReference>
<evidence type="ECO:0000313" key="11">
    <source>
        <dbReference type="EMBL" id="KAH6665841.1"/>
    </source>
</evidence>
<keyword evidence="12" id="KW-1185">Reference proteome</keyword>
<feature type="domain" description="Peptidase A1" evidence="10">
    <location>
        <begin position="68"/>
        <end position="385"/>
    </location>
</feature>